<dbReference type="InterPro" id="IPR011385">
    <property type="entry name" value="Site-sp_rcmbase"/>
</dbReference>
<name>B3E1J9_TRIL1</name>
<protein>
    <submittedName>
        <fullName evidence="6">Putative site-specific recombinase</fullName>
    </submittedName>
</protein>
<dbReference type="PIRSF" id="PIRSF015380">
    <property type="entry name" value="Site-sp_rcmb"/>
    <property type="match status" value="1"/>
</dbReference>
<gene>
    <name evidence="6" type="ordered locus">Glov_0363</name>
</gene>
<feature type="transmembrane region" description="Helical" evidence="5">
    <location>
        <begin position="440"/>
        <end position="466"/>
    </location>
</feature>
<dbReference type="InterPro" id="IPR023271">
    <property type="entry name" value="Aquaporin-like"/>
</dbReference>
<feature type="transmembrane region" description="Helical" evidence="5">
    <location>
        <begin position="487"/>
        <end position="509"/>
    </location>
</feature>
<evidence type="ECO:0000256" key="2">
    <source>
        <dbReference type="ARBA" id="ARBA00022692"/>
    </source>
</evidence>
<evidence type="ECO:0000256" key="3">
    <source>
        <dbReference type="ARBA" id="ARBA00022989"/>
    </source>
</evidence>
<dbReference type="eggNOG" id="COG4389">
    <property type="taxonomic scope" value="Bacteria"/>
</dbReference>
<organism evidence="6 7">
    <name type="scientific">Trichlorobacter lovleyi (strain ATCC BAA-1151 / DSM 17278 / SZ)</name>
    <name type="common">Geobacter lovleyi</name>
    <dbReference type="NCBI Taxonomy" id="398767"/>
    <lineage>
        <taxon>Bacteria</taxon>
        <taxon>Pseudomonadati</taxon>
        <taxon>Thermodesulfobacteriota</taxon>
        <taxon>Desulfuromonadia</taxon>
        <taxon>Geobacterales</taxon>
        <taxon>Geobacteraceae</taxon>
        <taxon>Trichlorobacter</taxon>
    </lineage>
</organism>
<dbReference type="GO" id="GO:0016020">
    <property type="term" value="C:membrane"/>
    <property type="evidence" value="ECO:0007669"/>
    <property type="project" value="UniProtKB-SubCell"/>
</dbReference>
<sequence>MQPPFEPLSNADVISRALEQLTVANDDPLPLLVQLFDAVRPGRSSSDQALQRWHRMLQLLEIPRYHDGLRTALLTLFAQRRQISLYSESGLLPNTGFFSELHRKLAHRLLPELADPAELRDCIRLLFHHPGDAAWLGAIPLEEQQAFWRLLTPPSPRMLEQISEACLVLSHRVCAMGLEPELLRVLPQLKTSRSPFLALHEELAWFTTEALRIEDETSPGEEDKRHLLVLTGQCREVVRRAHQQATAVAGTSMSLTFLLTRLEQHLQRLELLVGVLAIRVQTVADGEVMERWSVFLADAVLGELRRNSLRQHFADLTGQVALLVTENAARTGEHYIASDRKEWWGMLRAAAGAGVIIALLALMKIKGAGLHLPVLSQGLLNGLIYGGGFLLVHLLHFTIATKQPAMTAAAIAATVSQTRGRLRDQERLLELMVSTARSQFAAVLGNVGVAFPLALVIGLVAGLLQYEPVTLKKACALAEEVNPFTTLSLFYAAIAGIWLFVTGLISGYIDNLSAHSQVGPRIARLPWLQRMSGSSGAGRIGSYISSNAGGLTGNLFFGLMLGVTPAVGLMLGLPLDIRHIAFSAANIGYALITSGFMLQPSILLAAIGGVMLIGLVNLLVSFSLALWVALRSRGVPFSSVRSLLSPLRRRLFNHPLDFLLPVEQRQAPRTPQ</sequence>
<dbReference type="Pfam" id="PF10136">
    <property type="entry name" value="SpecificRecomb"/>
    <property type="match status" value="1"/>
</dbReference>
<accession>B3E1J9</accession>
<feature type="transmembrane region" description="Helical" evidence="5">
    <location>
        <begin position="374"/>
        <end position="396"/>
    </location>
</feature>
<dbReference type="AlphaFoldDB" id="B3E1J9"/>
<keyword evidence="2 5" id="KW-0812">Transmembrane</keyword>
<evidence type="ECO:0000256" key="4">
    <source>
        <dbReference type="ARBA" id="ARBA00023136"/>
    </source>
</evidence>
<keyword evidence="7" id="KW-1185">Reference proteome</keyword>
<evidence type="ECO:0000256" key="5">
    <source>
        <dbReference type="SAM" id="Phobius"/>
    </source>
</evidence>
<dbReference type="Gene3D" id="1.20.1080.10">
    <property type="entry name" value="Glycerol uptake facilitator protein"/>
    <property type="match status" value="1"/>
</dbReference>
<dbReference type="EMBL" id="CP001089">
    <property type="protein sequence ID" value="ACD94091.1"/>
    <property type="molecule type" value="Genomic_DNA"/>
</dbReference>
<feature type="transmembrane region" description="Helical" evidence="5">
    <location>
        <begin position="555"/>
        <end position="573"/>
    </location>
</feature>
<comment type="subcellular location">
    <subcellularLocation>
        <location evidence="1">Membrane</location>
        <topology evidence="1">Multi-pass membrane protein</topology>
    </subcellularLocation>
</comment>
<dbReference type="KEGG" id="glo:Glov_0363"/>
<reference evidence="6 7" key="1">
    <citation type="submission" date="2008-05" db="EMBL/GenBank/DDBJ databases">
        <title>Complete sequence of chromosome of Geobacter lovleyi SZ.</title>
        <authorList>
            <consortium name="US DOE Joint Genome Institute"/>
            <person name="Lucas S."/>
            <person name="Copeland A."/>
            <person name="Lapidus A."/>
            <person name="Glavina del Rio T."/>
            <person name="Dalin E."/>
            <person name="Tice H."/>
            <person name="Bruce D."/>
            <person name="Goodwin L."/>
            <person name="Pitluck S."/>
            <person name="Chertkov O."/>
            <person name="Meincke L."/>
            <person name="Brettin T."/>
            <person name="Detter J.C."/>
            <person name="Han C."/>
            <person name="Tapia R."/>
            <person name="Kuske C.R."/>
            <person name="Schmutz J."/>
            <person name="Larimer F."/>
            <person name="Land M."/>
            <person name="Hauser L."/>
            <person name="Kyrpides N."/>
            <person name="Mikhailova N."/>
            <person name="Sung Y."/>
            <person name="Fletcher K.E."/>
            <person name="Ritalahti K.M."/>
            <person name="Loeffler F.E."/>
            <person name="Richardson P."/>
        </authorList>
    </citation>
    <scope>NUCLEOTIDE SEQUENCE [LARGE SCALE GENOMIC DNA]</scope>
    <source>
        <strain evidence="7">ATCC BAA-1151 / DSM 17278 / SZ</strain>
    </source>
</reference>
<keyword evidence="3 5" id="KW-1133">Transmembrane helix</keyword>
<feature type="transmembrane region" description="Helical" evidence="5">
    <location>
        <begin position="343"/>
        <end position="362"/>
    </location>
</feature>
<dbReference type="HOGENOM" id="CLU_023672_0_0_7"/>
<dbReference type="RefSeq" id="WP_012468448.1">
    <property type="nucleotide sequence ID" value="NC_010814.1"/>
</dbReference>
<feature type="transmembrane region" description="Helical" evidence="5">
    <location>
        <begin position="580"/>
        <end position="598"/>
    </location>
</feature>
<keyword evidence="4 5" id="KW-0472">Membrane</keyword>
<feature type="transmembrane region" description="Helical" evidence="5">
    <location>
        <begin position="604"/>
        <end position="630"/>
    </location>
</feature>
<evidence type="ECO:0000313" key="6">
    <source>
        <dbReference type="EMBL" id="ACD94091.1"/>
    </source>
</evidence>
<dbReference type="STRING" id="398767.Glov_0363"/>
<dbReference type="Proteomes" id="UP000002420">
    <property type="component" value="Chromosome"/>
</dbReference>
<evidence type="ECO:0000256" key="1">
    <source>
        <dbReference type="ARBA" id="ARBA00004141"/>
    </source>
</evidence>
<evidence type="ECO:0000313" key="7">
    <source>
        <dbReference type="Proteomes" id="UP000002420"/>
    </source>
</evidence>
<proteinExistence type="predicted"/>